<gene>
    <name evidence="3" type="ORF">C8E97_2750</name>
</gene>
<feature type="compositionally biased region" description="Polar residues" evidence="1">
    <location>
        <begin position="298"/>
        <end position="307"/>
    </location>
</feature>
<feature type="region of interest" description="Disordered" evidence="1">
    <location>
        <begin position="280"/>
        <end position="345"/>
    </location>
</feature>
<comment type="caution">
    <text evidence="3">The sequence shown here is derived from an EMBL/GenBank/DDBJ whole genome shotgun (WGS) entry which is preliminary data.</text>
</comment>
<evidence type="ECO:0000256" key="1">
    <source>
        <dbReference type="SAM" id="MobiDB-lite"/>
    </source>
</evidence>
<dbReference type="PANTHER" id="PTHR30007">
    <property type="entry name" value="PHP DOMAIN PROTEIN"/>
    <property type="match status" value="1"/>
</dbReference>
<organism evidence="3 4">
    <name type="scientific">Saccharothrix australiensis</name>
    <dbReference type="NCBI Taxonomy" id="2072"/>
    <lineage>
        <taxon>Bacteria</taxon>
        <taxon>Bacillati</taxon>
        <taxon>Actinomycetota</taxon>
        <taxon>Actinomycetes</taxon>
        <taxon>Pseudonocardiales</taxon>
        <taxon>Pseudonocardiaceae</taxon>
        <taxon>Saccharothrix</taxon>
    </lineage>
</organism>
<protein>
    <submittedName>
        <fullName evidence="3">Putative transposase of IS4/5 family DUF4096</fullName>
    </submittedName>
</protein>
<feature type="compositionally biased region" description="Low complexity" evidence="1">
    <location>
        <begin position="284"/>
        <end position="295"/>
    </location>
</feature>
<feature type="region of interest" description="Disordered" evidence="1">
    <location>
        <begin position="43"/>
        <end position="63"/>
    </location>
</feature>
<name>A0A495W0D5_9PSEU</name>
<feature type="domain" description="Insertion element IS402-like" evidence="2">
    <location>
        <begin position="181"/>
        <end position="248"/>
    </location>
</feature>
<dbReference type="Proteomes" id="UP000282084">
    <property type="component" value="Unassembled WGS sequence"/>
</dbReference>
<keyword evidence="4" id="KW-1185">Reference proteome</keyword>
<accession>A0A495W0D5</accession>
<reference evidence="3 4" key="1">
    <citation type="submission" date="2018-10" db="EMBL/GenBank/DDBJ databases">
        <title>Sequencing the genomes of 1000 actinobacteria strains.</title>
        <authorList>
            <person name="Klenk H.-P."/>
        </authorList>
    </citation>
    <scope>NUCLEOTIDE SEQUENCE [LARGE SCALE GENOMIC DNA]</scope>
    <source>
        <strain evidence="3 4">DSM 43800</strain>
    </source>
</reference>
<dbReference type="AlphaFoldDB" id="A0A495W0D5"/>
<evidence type="ECO:0000259" key="2">
    <source>
        <dbReference type="Pfam" id="PF13340"/>
    </source>
</evidence>
<dbReference type="PANTHER" id="PTHR30007:SF0">
    <property type="entry name" value="TRANSPOSASE"/>
    <property type="match status" value="1"/>
</dbReference>
<dbReference type="Pfam" id="PF13340">
    <property type="entry name" value="DUF4096"/>
    <property type="match status" value="1"/>
</dbReference>
<dbReference type="InterPro" id="IPR025161">
    <property type="entry name" value="IS402-like_dom"/>
</dbReference>
<feature type="compositionally biased region" description="Low complexity" evidence="1">
    <location>
        <begin position="308"/>
        <end position="320"/>
    </location>
</feature>
<evidence type="ECO:0000313" key="3">
    <source>
        <dbReference type="EMBL" id="RKT54145.1"/>
    </source>
</evidence>
<evidence type="ECO:0000313" key="4">
    <source>
        <dbReference type="Proteomes" id="UP000282084"/>
    </source>
</evidence>
<sequence>MQVYARGSRFHSTSWTVRQSRRPGRFGRLPGFEAAVGSMSAHAGETAMDGGRGATGRPGYDPHGVRALEPAQMGFAPANRQGRSVGRLQLSARGVSAACWWRGAEENVDHPHGCGCCVRRARRHEADCFRPTCVPVVAAVPPERPTFTSVGSGDDFRMERLAAVRSNKRYPLSAPAGGYPDRQWELIDRLLPDPPWSAGRGGRPEAHCRRQVVDAVLYVLDNGVKWRALPAADFPLWSTVYRRFAAWALDIDNLTRALRDRVRLAAGRTAAPSAAVIDSQSIRAAEPSGASPAAGTTPRRSTAANATSLSTPSAFSSPSPSHRPHDRTASRPSTCCAAPTAQARA</sequence>
<proteinExistence type="predicted"/>
<dbReference type="EMBL" id="RBXO01000001">
    <property type="protein sequence ID" value="RKT54145.1"/>
    <property type="molecule type" value="Genomic_DNA"/>
</dbReference>